<reference evidence="1 2" key="1">
    <citation type="submission" date="2018-04" db="EMBL/GenBank/DDBJ databases">
        <title>Methylobacterium sp. PR1016A genome.</title>
        <authorList>
            <person name="Park W."/>
        </authorList>
    </citation>
    <scope>NUCLEOTIDE SEQUENCE [LARGE SCALE GENOMIC DNA]</scope>
    <source>
        <strain evidence="1 2">PR1016A</strain>
    </source>
</reference>
<protein>
    <submittedName>
        <fullName evidence="1">Uncharacterized protein</fullName>
    </submittedName>
</protein>
<accession>A0A2R4WM47</accession>
<dbReference type="RefSeq" id="WP_099954437.1">
    <property type="nucleotide sequence ID" value="NZ_CP028843.1"/>
</dbReference>
<evidence type="ECO:0000313" key="1">
    <source>
        <dbReference type="EMBL" id="AWB22627.1"/>
    </source>
</evidence>
<dbReference type="KEGG" id="mee:DA075_18345"/>
<organism evidence="1 2">
    <name type="scientific">Methylobacterium currus</name>
    <dbReference type="NCBI Taxonomy" id="2051553"/>
    <lineage>
        <taxon>Bacteria</taxon>
        <taxon>Pseudomonadati</taxon>
        <taxon>Pseudomonadota</taxon>
        <taxon>Alphaproteobacteria</taxon>
        <taxon>Hyphomicrobiales</taxon>
        <taxon>Methylobacteriaceae</taxon>
        <taxon>Methylobacterium</taxon>
    </lineage>
</organism>
<evidence type="ECO:0000313" key="2">
    <source>
        <dbReference type="Proteomes" id="UP000244755"/>
    </source>
</evidence>
<sequence length="135" mass="14872">MSYALKAVVDRASIYPDAFYLMPWKVNIHEGEAYLMAQSTAEEYRKSFSHAAMDDLRMVGLVEGLPNTGTNALYALSREGLAEAQRLHGPIVTELLVKHEVGVERLRSTHDGSLTMLSGEPSILDVLDDPAIPTQ</sequence>
<name>A0A2R4WM47_9HYPH</name>
<dbReference type="Proteomes" id="UP000244755">
    <property type="component" value="Chromosome 1"/>
</dbReference>
<gene>
    <name evidence="1" type="ORF">DA075_18345</name>
</gene>
<keyword evidence="2" id="KW-1185">Reference proteome</keyword>
<dbReference type="AlphaFoldDB" id="A0A2R4WM47"/>
<dbReference type="EMBL" id="CP028843">
    <property type="protein sequence ID" value="AWB22627.1"/>
    <property type="molecule type" value="Genomic_DNA"/>
</dbReference>
<proteinExistence type="predicted"/>